<dbReference type="Proteomes" id="UP000053647">
    <property type="component" value="Unassembled WGS sequence"/>
</dbReference>
<gene>
    <name evidence="1" type="ORF">PAXINDRAFT_15319</name>
</gene>
<dbReference type="EMBL" id="KN819372">
    <property type="protein sequence ID" value="KIJ11870.1"/>
    <property type="molecule type" value="Genomic_DNA"/>
</dbReference>
<reference evidence="2" key="2">
    <citation type="submission" date="2015-01" db="EMBL/GenBank/DDBJ databases">
        <title>Evolutionary Origins and Diversification of the Mycorrhizal Mutualists.</title>
        <authorList>
            <consortium name="DOE Joint Genome Institute"/>
            <consortium name="Mycorrhizal Genomics Consortium"/>
            <person name="Kohler A."/>
            <person name="Kuo A."/>
            <person name="Nagy L.G."/>
            <person name="Floudas D."/>
            <person name="Copeland A."/>
            <person name="Barry K.W."/>
            <person name="Cichocki N."/>
            <person name="Veneault-Fourrey C."/>
            <person name="LaButti K."/>
            <person name="Lindquist E.A."/>
            <person name="Lipzen A."/>
            <person name="Lundell T."/>
            <person name="Morin E."/>
            <person name="Murat C."/>
            <person name="Riley R."/>
            <person name="Ohm R."/>
            <person name="Sun H."/>
            <person name="Tunlid A."/>
            <person name="Henrissat B."/>
            <person name="Grigoriev I.V."/>
            <person name="Hibbett D.S."/>
            <person name="Martin F."/>
        </authorList>
    </citation>
    <scope>NUCLEOTIDE SEQUENCE [LARGE SCALE GENOMIC DNA]</scope>
    <source>
        <strain evidence="2">ATCC 200175</strain>
    </source>
</reference>
<accession>A0A0C9T875</accession>
<sequence length="64" mass="7315">MAIDPRQCCSTTTKPEKRPLALCPDLSSNVTTTHFLALKQKKRDTLAQNNPEIVERLDYHTMFP</sequence>
<evidence type="ECO:0000313" key="2">
    <source>
        <dbReference type="Proteomes" id="UP000053647"/>
    </source>
</evidence>
<dbReference type="AlphaFoldDB" id="A0A0C9T875"/>
<proteinExistence type="predicted"/>
<evidence type="ECO:0000313" key="1">
    <source>
        <dbReference type="EMBL" id="KIJ11870.1"/>
    </source>
</evidence>
<protein>
    <submittedName>
        <fullName evidence="1">Uncharacterized protein</fullName>
    </submittedName>
</protein>
<reference evidence="1 2" key="1">
    <citation type="submission" date="2014-06" db="EMBL/GenBank/DDBJ databases">
        <authorList>
            <consortium name="DOE Joint Genome Institute"/>
            <person name="Kuo A."/>
            <person name="Kohler A."/>
            <person name="Nagy L.G."/>
            <person name="Floudas D."/>
            <person name="Copeland A."/>
            <person name="Barry K.W."/>
            <person name="Cichocki N."/>
            <person name="Veneault-Fourrey C."/>
            <person name="LaButti K."/>
            <person name="Lindquist E.A."/>
            <person name="Lipzen A."/>
            <person name="Lundell T."/>
            <person name="Morin E."/>
            <person name="Murat C."/>
            <person name="Sun H."/>
            <person name="Tunlid A."/>
            <person name="Henrissat B."/>
            <person name="Grigoriev I.V."/>
            <person name="Hibbett D.S."/>
            <person name="Martin F."/>
            <person name="Nordberg H.P."/>
            <person name="Cantor M.N."/>
            <person name="Hua S.X."/>
        </authorList>
    </citation>
    <scope>NUCLEOTIDE SEQUENCE [LARGE SCALE GENOMIC DNA]</scope>
    <source>
        <strain evidence="1 2">ATCC 200175</strain>
    </source>
</reference>
<keyword evidence="2" id="KW-1185">Reference proteome</keyword>
<name>A0A0C9T875_PAXIN</name>
<dbReference type="HOGENOM" id="CLU_2868297_0_0_1"/>
<organism evidence="1 2">
    <name type="scientific">Paxillus involutus ATCC 200175</name>
    <dbReference type="NCBI Taxonomy" id="664439"/>
    <lineage>
        <taxon>Eukaryota</taxon>
        <taxon>Fungi</taxon>
        <taxon>Dikarya</taxon>
        <taxon>Basidiomycota</taxon>
        <taxon>Agaricomycotina</taxon>
        <taxon>Agaricomycetes</taxon>
        <taxon>Agaricomycetidae</taxon>
        <taxon>Boletales</taxon>
        <taxon>Paxilineae</taxon>
        <taxon>Paxillaceae</taxon>
        <taxon>Paxillus</taxon>
    </lineage>
</organism>